<sequence length="285" mass="31356">MTETTLAPRAYVLGAELRDARTTAGFGLRELATKLDVSHSVVVRWELGQRVPSTESVSALCAVLGINGTTRERLMRLTREAASEPPNTVSVGATGEADQMAALLEFERMATAITEVSPVIVPGMLQTAEYASAIMRPGIPAGETDKRVMMRLGRRDLITRRRGPVRFTAIMLESALHQSIGGRYVMVDQLHFLLEMGERDNVEIRVIPRSAGWTPAHAGPFVLLEFAKAEPVVHLEHHRSSVFLREDADVKAFASARDDVEQSAMSQEDTAELIARIINQEETPK</sequence>
<evidence type="ECO:0000313" key="3">
    <source>
        <dbReference type="EMBL" id="SFN21398.1"/>
    </source>
</evidence>
<dbReference type="OrthoDB" id="2991476at2"/>
<accession>A0A1I4X5X7</accession>
<evidence type="ECO:0000313" key="5">
    <source>
        <dbReference type="Proteomes" id="UP000270697"/>
    </source>
</evidence>
<evidence type="ECO:0000313" key="4">
    <source>
        <dbReference type="Proteomes" id="UP000199398"/>
    </source>
</evidence>
<keyword evidence="5" id="KW-1185">Reference proteome</keyword>
<protein>
    <submittedName>
        <fullName evidence="3">Helix-turn-helix domain-containing protein</fullName>
    </submittedName>
    <submittedName>
        <fullName evidence="2">Helix-turn-helix protein</fullName>
    </submittedName>
</protein>
<dbReference type="InterPro" id="IPR001387">
    <property type="entry name" value="Cro/C1-type_HTH"/>
</dbReference>
<dbReference type="GO" id="GO:0003677">
    <property type="term" value="F:DNA binding"/>
    <property type="evidence" value="ECO:0007669"/>
    <property type="project" value="InterPro"/>
</dbReference>
<dbReference type="STRING" id="455193.SAMN05421805_103268"/>
<evidence type="ECO:0000259" key="1">
    <source>
        <dbReference type="PROSITE" id="PS50943"/>
    </source>
</evidence>
<dbReference type="SMART" id="SM00530">
    <property type="entry name" value="HTH_XRE"/>
    <property type="match status" value="1"/>
</dbReference>
<dbReference type="SUPFAM" id="SSF47413">
    <property type="entry name" value="lambda repressor-like DNA-binding domains"/>
    <property type="match status" value="1"/>
</dbReference>
<dbReference type="Proteomes" id="UP000270697">
    <property type="component" value="Unassembled WGS sequence"/>
</dbReference>
<name>A0A1I4X5X7_9PSEU</name>
<proteinExistence type="predicted"/>
<reference evidence="2 5" key="2">
    <citation type="submission" date="2018-10" db="EMBL/GenBank/DDBJ databases">
        <title>Sequencing the genomes of 1000 actinobacteria strains.</title>
        <authorList>
            <person name="Klenk H.-P."/>
        </authorList>
    </citation>
    <scope>NUCLEOTIDE SEQUENCE [LARGE SCALE GENOMIC DNA]</scope>
    <source>
        <strain evidence="2 5">DSM 45119</strain>
    </source>
</reference>
<dbReference type="Pfam" id="PF19054">
    <property type="entry name" value="DUF5753"/>
    <property type="match status" value="1"/>
</dbReference>
<reference evidence="3 4" key="1">
    <citation type="submission" date="2016-10" db="EMBL/GenBank/DDBJ databases">
        <authorList>
            <person name="de Groot N.N."/>
        </authorList>
    </citation>
    <scope>NUCLEOTIDE SEQUENCE [LARGE SCALE GENOMIC DNA]</scope>
    <source>
        <strain evidence="3 4">CPCC 201259</strain>
    </source>
</reference>
<dbReference type="AlphaFoldDB" id="A0A1I4X5X7"/>
<dbReference type="Pfam" id="PF13560">
    <property type="entry name" value="HTH_31"/>
    <property type="match status" value="1"/>
</dbReference>
<evidence type="ECO:0000313" key="2">
    <source>
        <dbReference type="EMBL" id="RKT84341.1"/>
    </source>
</evidence>
<dbReference type="InterPro" id="IPR010982">
    <property type="entry name" value="Lambda_DNA-bd_dom_sf"/>
</dbReference>
<dbReference type="RefSeq" id="WP_093151486.1">
    <property type="nucleotide sequence ID" value="NZ_FOUP01000003.1"/>
</dbReference>
<dbReference type="CDD" id="cd00093">
    <property type="entry name" value="HTH_XRE"/>
    <property type="match status" value="1"/>
</dbReference>
<dbReference type="Proteomes" id="UP000199398">
    <property type="component" value="Unassembled WGS sequence"/>
</dbReference>
<feature type="domain" description="HTH cro/C1-type" evidence="1">
    <location>
        <begin position="17"/>
        <end position="71"/>
    </location>
</feature>
<dbReference type="EMBL" id="FOUP01000003">
    <property type="protein sequence ID" value="SFN21398.1"/>
    <property type="molecule type" value="Genomic_DNA"/>
</dbReference>
<dbReference type="PROSITE" id="PS50943">
    <property type="entry name" value="HTH_CROC1"/>
    <property type="match status" value="1"/>
</dbReference>
<dbReference type="InterPro" id="IPR043917">
    <property type="entry name" value="DUF5753"/>
</dbReference>
<organism evidence="3 4">
    <name type="scientific">Saccharopolyspora antimicrobica</name>
    <dbReference type="NCBI Taxonomy" id="455193"/>
    <lineage>
        <taxon>Bacteria</taxon>
        <taxon>Bacillati</taxon>
        <taxon>Actinomycetota</taxon>
        <taxon>Actinomycetes</taxon>
        <taxon>Pseudonocardiales</taxon>
        <taxon>Pseudonocardiaceae</taxon>
        <taxon>Saccharopolyspora</taxon>
    </lineage>
</organism>
<dbReference type="EMBL" id="RBXX01000002">
    <property type="protein sequence ID" value="RKT84341.1"/>
    <property type="molecule type" value="Genomic_DNA"/>
</dbReference>
<dbReference type="Gene3D" id="1.10.260.40">
    <property type="entry name" value="lambda repressor-like DNA-binding domains"/>
    <property type="match status" value="1"/>
</dbReference>
<gene>
    <name evidence="2" type="ORF">ATL45_2652</name>
    <name evidence="3" type="ORF">SAMN05421805_103268</name>
</gene>